<dbReference type="EMBL" id="BDGG01000014">
    <property type="protein sequence ID" value="GAV07153.1"/>
    <property type="molecule type" value="Genomic_DNA"/>
</dbReference>
<name>A0A1D1W336_RAMVA</name>
<feature type="binding site" evidence="9">
    <location>
        <position position="99"/>
    </location>
    <ligand>
        <name>Na(+)</name>
        <dbReference type="ChEBI" id="CHEBI:29101"/>
        <label>1</label>
    </ligand>
</feature>
<feature type="transmembrane region" description="Helical" evidence="12">
    <location>
        <begin position="115"/>
        <end position="137"/>
    </location>
</feature>
<evidence type="ECO:0000256" key="3">
    <source>
        <dbReference type="ARBA" id="ARBA00022448"/>
    </source>
</evidence>
<dbReference type="PROSITE" id="PS50267">
    <property type="entry name" value="NA_NEUROTRAN_SYMP_3"/>
    <property type="match status" value="1"/>
</dbReference>
<dbReference type="InterPro" id="IPR000175">
    <property type="entry name" value="Na/ntran_symport"/>
</dbReference>
<comment type="caution">
    <text evidence="13">The sequence shown here is derived from an EMBL/GenBank/DDBJ whole genome shotgun (WGS) entry which is preliminary data.</text>
</comment>
<evidence type="ECO:0000256" key="2">
    <source>
        <dbReference type="ARBA" id="ARBA00006459"/>
    </source>
</evidence>
<dbReference type="OrthoDB" id="6581954at2759"/>
<feature type="binding site" evidence="9">
    <location>
        <position position="386"/>
    </location>
    <ligand>
        <name>Na(+)</name>
        <dbReference type="ChEBI" id="CHEBI:29101"/>
        <label>1</label>
    </ligand>
</feature>
<dbReference type="Pfam" id="PF00209">
    <property type="entry name" value="SNF"/>
    <property type="match status" value="1"/>
</dbReference>
<feature type="transmembrane region" description="Helical" evidence="12">
    <location>
        <begin position="481"/>
        <end position="504"/>
    </location>
</feature>
<feature type="transmembrane region" description="Helical" evidence="12">
    <location>
        <begin position="595"/>
        <end position="614"/>
    </location>
</feature>
<organism evidence="13 14">
    <name type="scientific">Ramazzottius varieornatus</name>
    <name type="common">Water bear</name>
    <name type="synonym">Tardigrade</name>
    <dbReference type="NCBI Taxonomy" id="947166"/>
    <lineage>
        <taxon>Eukaryota</taxon>
        <taxon>Metazoa</taxon>
        <taxon>Ecdysozoa</taxon>
        <taxon>Tardigrada</taxon>
        <taxon>Eutardigrada</taxon>
        <taxon>Parachela</taxon>
        <taxon>Hypsibioidea</taxon>
        <taxon>Ramazzottiidae</taxon>
        <taxon>Ramazzottius</taxon>
    </lineage>
</organism>
<keyword evidence="9" id="KW-0915">Sodium</keyword>
<protein>
    <recommendedName>
        <fullName evidence="11">Transporter</fullName>
    </recommendedName>
</protein>
<keyword evidence="10" id="KW-1015">Disulfide bond</keyword>
<feature type="binding site" evidence="9">
    <location>
        <position position="455"/>
    </location>
    <ligand>
        <name>Na(+)</name>
        <dbReference type="ChEBI" id="CHEBI:29101"/>
        <label>1</label>
    </ligand>
</feature>
<feature type="binding site" evidence="9">
    <location>
        <position position="95"/>
    </location>
    <ligand>
        <name>Na(+)</name>
        <dbReference type="ChEBI" id="CHEBI:29101"/>
        <label>1</label>
    </ligand>
</feature>
<keyword evidence="4 11" id="KW-0812">Transmembrane</keyword>
<reference evidence="13 14" key="1">
    <citation type="journal article" date="2016" name="Nat. Commun.">
        <title>Extremotolerant tardigrade genome and improved radiotolerance of human cultured cells by tardigrade-unique protein.</title>
        <authorList>
            <person name="Hashimoto T."/>
            <person name="Horikawa D.D."/>
            <person name="Saito Y."/>
            <person name="Kuwahara H."/>
            <person name="Kozuka-Hata H."/>
            <person name="Shin-I T."/>
            <person name="Minakuchi Y."/>
            <person name="Ohishi K."/>
            <person name="Motoyama A."/>
            <person name="Aizu T."/>
            <person name="Enomoto A."/>
            <person name="Kondo K."/>
            <person name="Tanaka S."/>
            <person name="Hara Y."/>
            <person name="Koshikawa S."/>
            <person name="Sagara H."/>
            <person name="Miura T."/>
            <person name="Yokobori S."/>
            <person name="Miyagawa K."/>
            <person name="Suzuki Y."/>
            <person name="Kubo T."/>
            <person name="Oyama M."/>
            <person name="Kohara Y."/>
            <person name="Fujiyama A."/>
            <person name="Arakawa K."/>
            <person name="Katayama T."/>
            <person name="Toyoda A."/>
            <person name="Kunieda T."/>
        </authorList>
    </citation>
    <scope>NUCLEOTIDE SEQUENCE [LARGE SCALE GENOMIC DNA]</scope>
    <source>
        <strain evidence="13 14">YOKOZUNA-1</strain>
    </source>
</reference>
<gene>
    <name evidence="13" type="primary">RvY_17028-1</name>
    <name evidence="13" type="synonym">RvY_17028.1</name>
    <name evidence="13" type="ORF">RvY_17028</name>
</gene>
<keyword evidence="7 12" id="KW-0472">Membrane</keyword>
<evidence type="ECO:0000256" key="12">
    <source>
        <dbReference type="SAM" id="Phobius"/>
    </source>
</evidence>
<accession>A0A1D1W336</accession>
<sequence length="694" mass="78473">MAGADGGRKSPVDVPSMTLQERKCRITQLRDLFIFWHWNMWNTETNDTASSYTVTAPLAEEDAKIGRTEAEHKFRNRETWSGKFEFFLSCLGYCVGFGNIWRFPFLVYRNGGGAFLIPYIIFLSLCGIPLVLMEMAMGQFSSLTAIHLFGKFSPLFKGVGYSMAIISFFVCIYYNTIMSWVIYYLYSSFSWVLPWTVCDPAWASAKCFALNHTAHPINLSLTNVTLVRNNGESSVGLDKEDRMQIPASEEFWNRHVLRLSTGIDETGSLRPELLLCLAIAWISVFLCSFKGIRASGKVVYVTATCPFIMLIVLLIRGCTLPGAMQGIWLFLCPDFSRLKDFHVWIDAAMQIFYAMAPGWGGLLSFASYNDFHVNVYRYGVAIPIVNFFTSMLCGFSVFSVVGFLAHQSDTPVDHVVAQGPGLTFIAYPEALSQLPFAPAWAVLFFLTLFTIGIDSQFGMFETFLSAICDEFRFLRKYRGTFTALSCLVLFLLGMICVTEGGMYWVQIIDWYCAFMTLMIICIVECVLIGYIYGADRFRRDIALMIGHPICAFWSISWKYLTLATIASILFFNFYFQTPIVYEGYVFPKWSVAVGWTLAVSSSLPIPIYAVWKLSRSPEATLLRRISANIRCRPEYGPLLSVNRQAYLKDLALCPPNFPARRRPEEDDLSAEGEPLSPVFPLVQSTAILIPQPQR</sequence>
<feature type="transmembrane region" description="Helical" evidence="12">
    <location>
        <begin position="510"/>
        <end position="534"/>
    </location>
</feature>
<evidence type="ECO:0000256" key="1">
    <source>
        <dbReference type="ARBA" id="ARBA00004141"/>
    </source>
</evidence>
<keyword evidence="14" id="KW-1185">Reference proteome</keyword>
<feature type="transmembrane region" description="Helical" evidence="12">
    <location>
        <begin position="269"/>
        <end position="286"/>
    </location>
</feature>
<feature type="binding site" evidence="9">
    <location>
        <position position="454"/>
    </location>
    <ligand>
        <name>Na(+)</name>
        <dbReference type="ChEBI" id="CHEBI:29101"/>
        <label>1</label>
    </ligand>
</feature>
<keyword evidence="5 11" id="KW-0769">Symport</keyword>
<dbReference type="PROSITE" id="PS00610">
    <property type="entry name" value="NA_NEUROTRAN_SYMP_1"/>
    <property type="match status" value="1"/>
</dbReference>
<dbReference type="SUPFAM" id="SSF161070">
    <property type="entry name" value="SNF-like"/>
    <property type="match status" value="1"/>
</dbReference>
<feature type="transmembrane region" description="Helical" evidence="12">
    <location>
        <begin position="158"/>
        <end position="186"/>
    </location>
</feature>
<dbReference type="GO" id="GO:0005886">
    <property type="term" value="C:plasma membrane"/>
    <property type="evidence" value="ECO:0007669"/>
    <property type="project" value="TreeGrafter"/>
</dbReference>
<feature type="transmembrane region" description="Helical" evidence="12">
    <location>
        <begin position="555"/>
        <end position="575"/>
    </location>
</feature>
<dbReference type="PANTHER" id="PTHR11616:SF321">
    <property type="entry name" value="SODIUM-DEPENDENT NUTRIENT AMINO ACID TRANSPORTER 1-RELATED"/>
    <property type="match status" value="1"/>
</dbReference>
<feature type="transmembrane region" description="Helical" evidence="12">
    <location>
        <begin position="380"/>
        <end position="405"/>
    </location>
</feature>
<feature type="transmembrane region" description="Helical" evidence="12">
    <location>
        <begin position="437"/>
        <end position="460"/>
    </location>
</feature>
<keyword evidence="8" id="KW-0325">Glycoprotein</keyword>
<dbReference type="STRING" id="947166.A0A1D1W336"/>
<evidence type="ECO:0000256" key="11">
    <source>
        <dbReference type="RuleBase" id="RU003732"/>
    </source>
</evidence>
<dbReference type="GO" id="GO:0089718">
    <property type="term" value="P:amino acid import across plasma membrane"/>
    <property type="evidence" value="ECO:0007669"/>
    <property type="project" value="TreeGrafter"/>
</dbReference>
<keyword evidence="9" id="KW-0479">Metal-binding</keyword>
<evidence type="ECO:0000256" key="6">
    <source>
        <dbReference type="ARBA" id="ARBA00022989"/>
    </source>
</evidence>
<dbReference type="PANTHER" id="PTHR11616">
    <property type="entry name" value="SODIUM/CHLORIDE DEPENDENT TRANSPORTER"/>
    <property type="match status" value="1"/>
</dbReference>
<evidence type="ECO:0000313" key="13">
    <source>
        <dbReference type="EMBL" id="GAV07153.1"/>
    </source>
</evidence>
<dbReference type="AlphaFoldDB" id="A0A1D1W336"/>
<proteinExistence type="inferred from homology"/>
<keyword evidence="3 11" id="KW-0813">Transport</keyword>
<evidence type="ECO:0000256" key="7">
    <source>
        <dbReference type="ARBA" id="ARBA00023136"/>
    </source>
</evidence>
<evidence type="ECO:0000256" key="4">
    <source>
        <dbReference type="ARBA" id="ARBA00022692"/>
    </source>
</evidence>
<feature type="transmembrane region" description="Helical" evidence="12">
    <location>
        <begin position="298"/>
        <end position="331"/>
    </location>
</feature>
<feature type="binding site" evidence="9">
    <location>
        <position position="92"/>
    </location>
    <ligand>
        <name>Na(+)</name>
        <dbReference type="ChEBI" id="CHEBI:29101"/>
        <label>1</label>
    </ligand>
</feature>
<evidence type="ECO:0000313" key="14">
    <source>
        <dbReference type="Proteomes" id="UP000186922"/>
    </source>
</evidence>
<dbReference type="PROSITE" id="PS00754">
    <property type="entry name" value="NA_NEUROTRAN_SYMP_2"/>
    <property type="match status" value="1"/>
</dbReference>
<dbReference type="GO" id="GO:0046872">
    <property type="term" value="F:metal ion binding"/>
    <property type="evidence" value="ECO:0007669"/>
    <property type="project" value="UniProtKB-KW"/>
</dbReference>
<evidence type="ECO:0000256" key="5">
    <source>
        <dbReference type="ARBA" id="ARBA00022847"/>
    </source>
</evidence>
<dbReference type="GO" id="GO:0005283">
    <property type="term" value="F:amino acid:sodium symporter activity"/>
    <property type="evidence" value="ECO:0007669"/>
    <property type="project" value="TreeGrafter"/>
</dbReference>
<feature type="transmembrane region" description="Helical" evidence="12">
    <location>
        <begin position="351"/>
        <end position="368"/>
    </location>
</feature>
<feature type="disulfide bond" evidence="10">
    <location>
        <begin position="198"/>
        <end position="207"/>
    </location>
</feature>
<comment type="similarity">
    <text evidence="2 11">Belongs to the sodium:neurotransmitter symporter (SNF) (TC 2.A.22) family.</text>
</comment>
<comment type="subcellular location">
    <subcellularLocation>
        <location evidence="1">Membrane</location>
        <topology evidence="1">Multi-pass membrane protein</topology>
    </subcellularLocation>
</comment>
<keyword evidence="6 12" id="KW-1133">Transmembrane helix</keyword>
<dbReference type="InterPro" id="IPR037272">
    <property type="entry name" value="SNS_sf"/>
</dbReference>
<dbReference type="Proteomes" id="UP000186922">
    <property type="component" value="Unassembled WGS sequence"/>
</dbReference>
<feature type="transmembrane region" description="Helical" evidence="12">
    <location>
        <begin position="84"/>
        <end position="103"/>
    </location>
</feature>
<evidence type="ECO:0000256" key="9">
    <source>
        <dbReference type="PIRSR" id="PIRSR600175-1"/>
    </source>
</evidence>
<dbReference type="PRINTS" id="PR00176">
    <property type="entry name" value="NANEUSMPORT"/>
</dbReference>
<evidence type="ECO:0000256" key="8">
    <source>
        <dbReference type="ARBA" id="ARBA00023180"/>
    </source>
</evidence>
<evidence type="ECO:0000256" key="10">
    <source>
        <dbReference type="PIRSR" id="PIRSR600175-2"/>
    </source>
</evidence>